<dbReference type="KEGG" id="pbp:STSP1_00617"/>
<dbReference type="Proteomes" id="UP000193334">
    <property type="component" value="Chromosome"/>
</dbReference>
<keyword evidence="1" id="KW-0175">Coiled coil</keyword>
<keyword evidence="7" id="KW-1185">Reference proteome</keyword>
<proteinExistence type="predicted"/>
<dbReference type="RefSeq" id="WP_085754949.1">
    <property type="nucleotide sequence ID" value="NZ_CP021023.1"/>
</dbReference>
<feature type="transmembrane region" description="Helical" evidence="3">
    <location>
        <begin position="630"/>
        <end position="649"/>
    </location>
</feature>
<evidence type="ECO:0000259" key="4">
    <source>
        <dbReference type="Pfam" id="PF09822"/>
    </source>
</evidence>
<accession>A0A1W6LKD7</accession>
<name>A0A1W6LKD7_9BACT</name>
<dbReference type="Pfam" id="PF09822">
    <property type="entry name" value="ABC_transp_aux"/>
    <property type="match status" value="1"/>
</dbReference>
<feature type="compositionally biased region" description="Basic and acidic residues" evidence="2">
    <location>
        <begin position="450"/>
        <end position="471"/>
    </location>
</feature>
<organism evidence="6 7">
    <name type="scientific">Sedimentisphaera salicampi</name>
    <dbReference type="NCBI Taxonomy" id="1941349"/>
    <lineage>
        <taxon>Bacteria</taxon>
        <taxon>Pseudomonadati</taxon>
        <taxon>Planctomycetota</taxon>
        <taxon>Phycisphaerae</taxon>
        <taxon>Sedimentisphaerales</taxon>
        <taxon>Sedimentisphaeraceae</taxon>
        <taxon>Sedimentisphaera</taxon>
    </lineage>
</organism>
<protein>
    <submittedName>
        <fullName evidence="6">Gliding-associated putative ABC transporter substrate-binding component GldG</fullName>
    </submittedName>
</protein>
<evidence type="ECO:0000313" key="7">
    <source>
        <dbReference type="Proteomes" id="UP000193334"/>
    </source>
</evidence>
<evidence type="ECO:0000313" key="6">
    <source>
        <dbReference type="EMBL" id="ARN56241.1"/>
    </source>
</evidence>
<keyword evidence="3" id="KW-1133">Transmembrane helix</keyword>
<dbReference type="EMBL" id="CP021023">
    <property type="protein sequence ID" value="ARN56241.1"/>
    <property type="molecule type" value="Genomic_DNA"/>
</dbReference>
<feature type="coiled-coil region" evidence="1">
    <location>
        <begin position="558"/>
        <end position="626"/>
    </location>
</feature>
<gene>
    <name evidence="6" type="ORF">STSP1_00617</name>
</gene>
<dbReference type="Pfam" id="PF23357">
    <property type="entry name" value="DUF7088"/>
    <property type="match status" value="1"/>
</dbReference>
<feature type="region of interest" description="Disordered" evidence="2">
    <location>
        <begin position="439"/>
        <end position="472"/>
    </location>
</feature>
<feature type="compositionally biased region" description="Acidic residues" evidence="2">
    <location>
        <begin position="439"/>
        <end position="449"/>
    </location>
</feature>
<dbReference type="InterPro" id="IPR055396">
    <property type="entry name" value="DUF7088"/>
</dbReference>
<sequence>MNRTLKAWLAVFFVLVIVFCANTFMQRALRGIKADVTERQIYTLSDGTKNIIDKLNQPITLKLYYAEKAAMKGPDKIRFFNIYYDFVKSLLEEYESVSDGMINLEVIDPRPYSEAETEALAHGLKKFPITEEENFFFGLVVQTQFGVEKTIPFFSPERQDFVEYDISYLIDTAITREKKKIGVVSSLPVTGQDVSDYMARMMRMQGQQPEPAWTFINQLKEGNYNVENIGTDVNKIENVDILMVIHPKDLPESTLFAIDQFAVTGGRTIICTDPHAFVDQPDRKKQMGGQMPSQSSSLNELLAKWGVEMKEKKFAGDSSLAIDTPLGPNQRAAPLIGYLGLKDECFNEDHPISSSLNDVRMLFAGALKFSEKEGVNVEPLLSTTNRGNTWSVDNQFELMRPNPERLMQKFTPGDKPVDMACIITGKLETNFPEGIEVEVETEDDEQDAPEAEKQSSEEDAEEQTKTKHLDPAAETSEDCAVVVFSDVDFISDMVAYRDAFFGSKMEVADNASVLLNAIEHISGSSDLLSIRSRGTHKRPFTVVEKIEQKAEERTAEQEEKIKAEISGFEKELQEIIQNSKGDTDEVIGSSIMKKKKELELKIRKAKARLQDVKRERREEIEALGNKLRNINMLLAPGVILVIAIILWLMRATKRRNFVSNRRD</sequence>
<dbReference type="STRING" id="1941349.STSP1_00617"/>
<dbReference type="InterPro" id="IPR019196">
    <property type="entry name" value="ABC_transp_unknown"/>
</dbReference>
<keyword evidence="3" id="KW-0812">Transmembrane</keyword>
<evidence type="ECO:0000256" key="1">
    <source>
        <dbReference type="SAM" id="Coils"/>
    </source>
</evidence>
<reference evidence="7" key="1">
    <citation type="submission" date="2017-04" db="EMBL/GenBank/DDBJ databases">
        <title>Comparative genomics and description of representatives of a novel lineage of planctomycetes thriving in anoxic sediments.</title>
        <authorList>
            <person name="Spring S."/>
            <person name="Bunk B."/>
            <person name="Sproer C."/>
        </authorList>
    </citation>
    <scope>NUCLEOTIDE SEQUENCE [LARGE SCALE GENOMIC DNA]</scope>
    <source>
        <strain evidence="7">ST-PulAB-D4</strain>
    </source>
</reference>
<dbReference type="AlphaFoldDB" id="A0A1W6LKD7"/>
<keyword evidence="3" id="KW-0472">Membrane</keyword>
<evidence type="ECO:0000259" key="5">
    <source>
        <dbReference type="Pfam" id="PF23357"/>
    </source>
</evidence>
<feature type="domain" description="ABC-type uncharacterised transport system" evidence="4">
    <location>
        <begin position="178"/>
        <end position="516"/>
    </location>
</feature>
<evidence type="ECO:0000256" key="3">
    <source>
        <dbReference type="SAM" id="Phobius"/>
    </source>
</evidence>
<evidence type="ECO:0000256" key="2">
    <source>
        <dbReference type="SAM" id="MobiDB-lite"/>
    </source>
</evidence>
<feature type="domain" description="DUF7088" evidence="5">
    <location>
        <begin position="39"/>
        <end position="142"/>
    </location>
</feature>